<dbReference type="PANTHER" id="PTHR13696:SF52">
    <property type="entry name" value="PARA FAMILY PROTEIN CT_582"/>
    <property type="match status" value="1"/>
</dbReference>
<name>A0ABD5U9J3_9EURY</name>
<dbReference type="InterPro" id="IPR027417">
    <property type="entry name" value="P-loop_NTPase"/>
</dbReference>
<dbReference type="SUPFAM" id="SSF52540">
    <property type="entry name" value="P-loop containing nucleoside triphosphate hydrolases"/>
    <property type="match status" value="1"/>
</dbReference>
<organism evidence="1 2">
    <name type="scientific">Halomarina ordinaria</name>
    <dbReference type="NCBI Taxonomy" id="3033939"/>
    <lineage>
        <taxon>Archaea</taxon>
        <taxon>Methanobacteriati</taxon>
        <taxon>Methanobacteriota</taxon>
        <taxon>Stenosarchaea group</taxon>
        <taxon>Halobacteria</taxon>
        <taxon>Halobacteriales</taxon>
        <taxon>Natronomonadaceae</taxon>
        <taxon>Halomarina</taxon>
    </lineage>
</organism>
<dbReference type="AlphaFoldDB" id="A0ABD5U9J3"/>
<gene>
    <name evidence="1" type="ORF">ACFQHK_11935</name>
</gene>
<dbReference type="Proteomes" id="UP001596406">
    <property type="component" value="Unassembled WGS sequence"/>
</dbReference>
<dbReference type="EMBL" id="JBHSXM010000001">
    <property type="protein sequence ID" value="MFC6837217.1"/>
    <property type="molecule type" value="Genomic_DNA"/>
</dbReference>
<evidence type="ECO:0000313" key="1">
    <source>
        <dbReference type="EMBL" id="MFC6837217.1"/>
    </source>
</evidence>
<accession>A0ABD5U9J3</accession>
<dbReference type="RefSeq" id="WP_304448884.1">
    <property type="nucleotide sequence ID" value="NZ_JARRAH010000001.1"/>
</dbReference>
<comment type="caution">
    <text evidence="1">The sequence shown here is derived from an EMBL/GenBank/DDBJ whole genome shotgun (WGS) entry which is preliminary data.</text>
</comment>
<dbReference type="InterPro" id="IPR050678">
    <property type="entry name" value="DNA_Partitioning_ATPase"/>
</dbReference>
<dbReference type="Gene3D" id="3.40.50.300">
    <property type="entry name" value="P-loop containing nucleotide triphosphate hydrolases"/>
    <property type="match status" value="1"/>
</dbReference>
<protein>
    <submittedName>
        <fullName evidence="1">ParA family protein</fullName>
    </submittedName>
</protein>
<sequence length="246" mass="25125">MSSYSLVGTAGGAGTTRLALELGGVLARGGWEVTVLDASYATQGLADHCSGRIDPDATTLALDGDIPLSAGLVDLAPDAPGRLAVCPARAPFERLARAKAPEAARRLEARIEAASEAFDVVLVDTPPVAANQSVAAAVATDERVLVAPPGQRGRDALARTRDRLADLGVEGEHVLVNRTDSLDGAPDADAVVPASSVTDPAEVPVTLDGEGTFVARCAEAAATLFDADLEIETEAPGLGERLRSLG</sequence>
<reference evidence="1 2" key="1">
    <citation type="journal article" date="2019" name="Int. J. Syst. Evol. Microbiol.">
        <title>The Global Catalogue of Microorganisms (GCM) 10K type strain sequencing project: providing services to taxonomists for standard genome sequencing and annotation.</title>
        <authorList>
            <consortium name="The Broad Institute Genomics Platform"/>
            <consortium name="The Broad Institute Genome Sequencing Center for Infectious Disease"/>
            <person name="Wu L."/>
            <person name="Ma J."/>
        </authorList>
    </citation>
    <scope>NUCLEOTIDE SEQUENCE [LARGE SCALE GENOMIC DNA]</scope>
    <source>
        <strain evidence="1 2">PSRA2</strain>
    </source>
</reference>
<proteinExistence type="predicted"/>
<evidence type="ECO:0000313" key="2">
    <source>
        <dbReference type="Proteomes" id="UP001596406"/>
    </source>
</evidence>
<dbReference type="PANTHER" id="PTHR13696">
    <property type="entry name" value="P-LOOP CONTAINING NUCLEOSIDE TRIPHOSPHATE HYDROLASE"/>
    <property type="match status" value="1"/>
</dbReference>
<keyword evidence="2" id="KW-1185">Reference proteome</keyword>